<evidence type="ECO:0000313" key="3">
    <source>
        <dbReference type="EMBL" id="RDE18135.1"/>
    </source>
</evidence>
<dbReference type="EMBL" id="QQOH01000006">
    <property type="protein sequence ID" value="RDE18135.1"/>
    <property type="molecule type" value="Genomic_DNA"/>
</dbReference>
<feature type="repeat" description="TPR" evidence="1">
    <location>
        <begin position="537"/>
        <end position="570"/>
    </location>
</feature>
<proteinExistence type="predicted"/>
<evidence type="ECO:0000313" key="4">
    <source>
        <dbReference type="Proteomes" id="UP000253769"/>
    </source>
</evidence>
<dbReference type="PROSITE" id="PS50005">
    <property type="entry name" value="TPR"/>
    <property type="match status" value="2"/>
</dbReference>
<organism evidence="3 4">
    <name type="scientific">Motiliproteus coralliicola</name>
    <dbReference type="NCBI Taxonomy" id="2283196"/>
    <lineage>
        <taxon>Bacteria</taxon>
        <taxon>Pseudomonadati</taxon>
        <taxon>Pseudomonadota</taxon>
        <taxon>Gammaproteobacteria</taxon>
        <taxon>Oceanospirillales</taxon>
        <taxon>Oceanospirillaceae</taxon>
        <taxon>Motiliproteus</taxon>
    </lineage>
</organism>
<evidence type="ECO:0000256" key="2">
    <source>
        <dbReference type="SAM" id="MobiDB-lite"/>
    </source>
</evidence>
<evidence type="ECO:0000256" key="1">
    <source>
        <dbReference type="PROSITE-ProRule" id="PRU00339"/>
    </source>
</evidence>
<dbReference type="PANTHER" id="PTHR12558">
    <property type="entry name" value="CELL DIVISION CYCLE 16,23,27"/>
    <property type="match status" value="1"/>
</dbReference>
<dbReference type="Gene3D" id="1.25.40.10">
    <property type="entry name" value="Tetratricopeptide repeat domain"/>
    <property type="match status" value="2"/>
</dbReference>
<comment type="caution">
    <text evidence="3">The sequence shown here is derived from an EMBL/GenBank/DDBJ whole genome shotgun (WGS) entry which is preliminary data.</text>
</comment>
<name>A0A369WF87_9GAMM</name>
<dbReference type="RefSeq" id="WP_114697256.1">
    <property type="nucleotide sequence ID" value="NZ_QQOH01000006.1"/>
</dbReference>
<reference evidence="3 4" key="1">
    <citation type="submission" date="2018-07" db="EMBL/GenBank/DDBJ databases">
        <title>Motiliproteus coralliicola sp. nov., a bacterium isolated from Coral.</title>
        <authorList>
            <person name="Wang G."/>
        </authorList>
    </citation>
    <scope>NUCLEOTIDE SEQUENCE [LARGE SCALE GENOMIC DNA]</scope>
    <source>
        <strain evidence="3 4">C34</strain>
    </source>
</reference>
<dbReference type="PANTHER" id="PTHR12558:SF13">
    <property type="entry name" value="CELL DIVISION CYCLE PROTEIN 27 HOMOLOG"/>
    <property type="match status" value="1"/>
</dbReference>
<protein>
    <submittedName>
        <fullName evidence="3">Tetratricopeptide repeat protein</fullName>
    </submittedName>
</protein>
<feature type="compositionally biased region" description="Polar residues" evidence="2">
    <location>
        <begin position="40"/>
        <end position="51"/>
    </location>
</feature>
<feature type="repeat" description="TPR" evidence="1">
    <location>
        <begin position="435"/>
        <end position="468"/>
    </location>
</feature>
<dbReference type="SMART" id="SM00028">
    <property type="entry name" value="TPR"/>
    <property type="match status" value="6"/>
</dbReference>
<dbReference type="InterPro" id="IPR019734">
    <property type="entry name" value="TPR_rpt"/>
</dbReference>
<dbReference type="Pfam" id="PF13432">
    <property type="entry name" value="TPR_16"/>
    <property type="match status" value="2"/>
</dbReference>
<dbReference type="Proteomes" id="UP000253769">
    <property type="component" value="Unassembled WGS sequence"/>
</dbReference>
<dbReference type="OrthoDB" id="9766710at2"/>
<accession>A0A369WF87</accession>
<gene>
    <name evidence="3" type="ORF">DV711_18680</name>
</gene>
<dbReference type="SUPFAM" id="SSF48452">
    <property type="entry name" value="TPR-like"/>
    <property type="match status" value="2"/>
</dbReference>
<dbReference type="AlphaFoldDB" id="A0A369WF87"/>
<dbReference type="PROSITE" id="PS51257">
    <property type="entry name" value="PROKAR_LIPOPROTEIN"/>
    <property type="match status" value="1"/>
</dbReference>
<keyword evidence="4" id="KW-1185">Reference proteome</keyword>
<keyword evidence="1" id="KW-0802">TPR repeat</keyword>
<dbReference type="InterPro" id="IPR011990">
    <property type="entry name" value="TPR-like_helical_dom_sf"/>
</dbReference>
<feature type="region of interest" description="Disordered" evidence="2">
    <location>
        <begin position="31"/>
        <end position="51"/>
    </location>
</feature>
<sequence length="583" mass="65179">MNAVFRQYLRPLGLSSALILLSACSMQPSQPDIQARAEQESPSQTEPQASGSFKGATLYALLVAELAANRGLPQVTMHNYLREAERTQDINIARRATLLAQHYRDAGSLLTAAQLWHKLEPDNPRPAGLAAAELIRRGQLEQAKPLLASALKSNSLATVDALAERSQRMGSKERDAYLELIDQLLQQQPEQPHLLYAKASLLRHNPHGAGGGDETQALALAQQALSLDPSFDRAILLEADLQARSGHLDTALGHLREELNKRDHKQIRTLYTRLLLQKGQTETAVQQGDLLLENHPNDHNLKFYLGALMLEYDLIDSSKEYFTALSQAVGPNSTLHYYLGRIAHEQGDKALALDHFGKIGKSNYLVAGMAEAAKMLDSPDDAPTLIKLLDNARTLAPDRSATLFALEAQWLTERDLQRRALETYGRGLEQHPDDTQLLYNRAMLSEQTDDLEQMETDLRRLLELEPDNATALNALGYSLTDRTDRHDEALVLIRQALKLKPDDPAILDSMGWAHYNLGDYRLALEYLLRAYQSFPDPEIASHLGQVYWKLGQPEQARQVWNEALQRDPGSELILDAMRQAEQQ</sequence>